<feature type="domain" description="AB hydrolase-1" evidence="1">
    <location>
        <begin position="34"/>
        <end position="282"/>
    </location>
</feature>
<evidence type="ECO:0000313" key="2">
    <source>
        <dbReference type="EMBL" id="MCC8427373.1"/>
    </source>
</evidence>
<dbReference type="InterPro" id="IPR029058">
    <property type="entry name" value="AB_hydrolase_fold"/>
</dbReference>
<dbReference type="Pfam" id="PF00561">
    <property type="entry name" value="Abhydrolase_1"/>
    <property type="match status" value="1"/>
</dbReference>
<dbReference type="PRINTS" id="PR00111">
    <property type="entry name" value="ABHYDROLASE"/>
</dbReference>
<dbReference type="SUPFAM" id="SSF53474">
    <property type="entry name" value="alpha/beta-Hydrolases"/>
    <property type="match status" value="1"/>
</dbReference>
<dbReference type="InterPro" id="IPR050266">
    <property type="entry name" value="AB_hydrolase_sf"/>
</dbReference>
<comment type="caution">
    <text evidence="2">The sequence shown here is derived from an EMBL/GenBank/DDBJ whole genome shotgun (WGS) entry which is preliminary data.</text>
</comment>
<dbReference type="Proteomes" id="UP001198862">
    <property type="component" value="Unassembled WGS sequence"/>
</dbReference>
<dbReference type="PRINTS" id="PR00412">
    <property type="entry name" value="EPOXHYDRLASE"/>
</dbReference>
<gene>
    <name evidence="2" type="ORF">LJ725_00205</name>
</gene>
<dbReference type="PANTHER" id="PTHR43798">
    <property type="entry name" value="MONOACYLGLYCEROL LIPASE"/>
    <property type="match status" value="1"/>
</dbReference>
<keyword evidence="3" id="KW-1185">Reference proteome</keyword>
<evidence type="ECO:0000313" key="3">
    <source>
        <dbReference type="Proteomes" id="UP001198862"/>
    </source>
</evidence>
<dbReference type="InterPro" id="IPR000073">
    <property type="entry name" value="AB_hydrolase_1"/>
</dbReference>
<name>A0ABS8KMT3_9HYPH</name>
<organism evidence="2 3">
    <name type="scientific">Reyranella aquatilis</name>
    <dbReference type="NCBI Taxonomy" id="2035356"/>
    <lineage>
        <taxon>Bacteria</taxon>
        <taxon>Pseudomonadati</taxon>
        <taxon>Pseudomonadota</taxon>
        <taxon>Alphaproteobacteria</taxon>
        <taxon>Hyphomicrobiales</taxon>
        <taxon>Reyranellaceae</taxon>
        <taxon>Reyranella</taxon>
    </lineage>
</organism>
<dbReference type="InterPro" id="IPR000639">
    <property type="entry name" value="Epox_hydrolase-like"/>
</dbReference>
<dbReference type="Gene3D" id="3.40.50.1820">
    <property type="entry name" value="alpha/beta hydrolase"/>
    <property type="match status" value="1"/>
</dbReference>
<dbReference type="GO" id="GO:0016787">
    <property type="term" value="F:hydrolase activity"/>
    <property type="evidence" value="ECO:0007669"/>
    <property type="project" value="UniProtKB-KW"/>
</dbReference>
<dbReference type="RefSeq" id="WP_230548614.1">
    <property type="nucleotide sequence ID" value="NZ_JAJISD010000001.1"/>
</dbReference>
<keyword evidence="2" id="KW-0378">Hydrolase</keyword>
<evidence type="ECO:0000259" key="1">
    <source>
        <dbReference type="Pfam" id="PF00561"/>
    </source>
</evidence>
<reference evidence="2 3" key="1">
    <citation type="submission" date="2021-11" db="EMBL/GenBank/DDBJ databases">
        <authorList>
            <person name="Lee D.-H."/>
            <person name="Kim S.-B."/>
        </authorList>
    </citation>
    <scope>NUCLEOTIDE SEQUENCE [LARGE SCALE GENOMIC DNA]</scope>
    <source>
        <strain evidence="2 3">KCTC 52223</strain>
    </source>
</reference>
<protein>
    <submittedName>
        <fullName evidence="2">Alpha/beta hydrolase</fullName>
    </submittedName>
</protein>
<accession>A0ABS8KMT3</accession>
<sequence length="295" mass="34041">MNPSLNGMPGPTSRVFFSQRLRLHYVDWGNPEAPPLLLVHGGRDHCRNWDWVAQALRKDWHVICPDLRGHGDSQWSPDGNYSMAAYIYDLAQLIHQQNLAPVTIVAHSLGGNICLRYTGIHPDKVRKLVAIEGLGPSPKVIAERGNKPMNERMTEWIDEQRKLSARAPRKYPTIEDAFKRMQEENKHLSAAQARHLTEQGVNQNEDGTYSWKFDNYVRVNQPYDMSYEAIEELWARITCPTLLVYGKESWASNPEKDGRIKHFKTAKVVEFERAGHWVQHDRLDDFVATTREFIK</sequence>
<dbReference type="EMBL" id="JAJISD010000001">
    <property type="protein sequence ID" value="MCC8427373.1"/>
    <property type="molecule type" value="Genomic_DNA"/>
</dbReference>
<dbReference type="PANTHER" id="PTHR43798:SF33">
    <property type="entry name" value="HYDROLASE, PUTATIVE (AFU_ORTHOLOGUE AFUA_2G14860)-RELATED"/>
    <property type="match status" value="1"/>
</dbReference>
<proteinExistence type="predicted"/>